<protein>
    <submittedName>
        <fullName evidence="1">Wsv322-like protein</fullName>
    </submittedName>
</protein>
<name>A0A401IPQ0_9VIRU</name>
<dbReference type="EMBL" id="BFCG01000003">
    <property type="protein sequence ID" value="GBG35589.1"/>
    <property type="molecule type" value="Genomic_DNA"/>
</dbReference>
<organism evidence="1">
    <name type="scientific">Sesarmops intermedium nimavirus</name>
    <dbReference type="NCBI Taxonomy" id="2133796"/>
    <lineage>
        <taxon>Viruses</taxon>
        <taxon>Viruses incertae sedis</taxon>
        <taxon>Naldaviricetes</taxon>
        <taxon>Nimaviridae</taxon>
    </lineage>
</organism>
<proteinExistence type="predicted"/>
<evidence type="ECO:0000313" key="1">
    <source>
        <dbReference type="EMBL" id="GBG35589.1"/>
    </source>
</evidence>
<sequence>MLIFHSITLQRDEEKEEVEKEEERTGPFSDLLETNYNATATLAICSLSALEWIIKPKSSFSSASKNGRRILALLSMVIGSKAKASEIVGRIYFPSSSIMTTDGGKHVSVIHCPATSSSTSIKSRQIEYLYTKGGSEQEELSICTETLRRSPLQKKKKMKEDRRYRAFFLATYDSSMRTIGDLVQKKKHPLEQNMMYCISLRRIGSQRVIVVCIWLKY</sequence>
<comment type="caution">
    <text evidence="1">The sequence shown here is derived from an EMBL/GenBank/DDBJ whole genome shotgun (WGS) entry which is preliminary data.</text>
</comment>
<reference evidence="1" key="1">
    <citation type="journal article" date="2018" name="J. Virol.">
        <title>Crustacean Genome Exploration Reveals the Evolutionary Origin of White Spot Syndrome Virus.</title>
        <authorList>
            <person name="Kawato S."/>
            <person name="Shitara A."/>
            <person name="Wang Y."/>
            <person name="Nozaki R."/>
            <person name="Kondo H."/>
            <person name="Hirono I."/>
        </authorList>
    </citation>
    <scope>NUCLEOTIDE SEQUENCE</scope>
    <source>
        <strain evidence="1">Kochi-1</strain>
    </source>
</reference>
<accession>A0A401IPQ0</accession>